<keyword evidence="16" id="KW-1185">Reference proteome</keyword>
<evidence type="ECO:0000256" key="4">
    <source>
        <dbReference type="ARBA" id="ARBA00013014"/>
    </source>
</evidence>
<dbReference type="EC" id="1.1.1.169" evidence="4 10"/>
<accession>A0A418N9J6</accession>
<comment type="pathway">
    <text evidence="2 10">Cofactor biosynthesis; (R)-pantothenate biosynthesis; (R)-pantoate from 3-methyl-2-oxobutanoate: step 2/2.</text>
</comment>
<dbReference type="GO" id="GO:0008677">
    <property type="term" value="F:2-dehydropantoate 2-reductase activity"/>
    <property type="evidence" value="ECO:0007669"/>
    <property type="project" value="UniProtKB-EC"/>
</dbReference>
<dbReference type="InterPro" id="IPR013752">
    <property type="entry name" value="KPA_reductase"/>
</dbReference>
<evidence type="ECO:0000256" key="7">
    <source>
        <dbReference type="ARBA" id="ARBA00023002"/>
    </source>
</evidence>
<dbReference type="InterPro" id="IPR051402">
    <property type="entry name" value="KPR-Related"/>
</dbReference>
<dbReference type="PANTHER" id="PTHR21708:SF26">
    <property type="entry name" value="2-DEHYDROPANTOATE 2-REDUCTASE"/>
    <property type="match status" value="1"/>
</dbReference>
<dbReference type="SUPFAM" id="SSF51735">
    <property type="entry name" value="NAD(P)-binding Rossmann-fold domains"/>
    <property type="match status" value="1"/>
</dbReference>
<evidence type="ECO:0000256" key="8">
    <source>
        <dbReference type="ARBA" id="ARBA00032024"/>
    </source>
</evidence>
<dbReference type="EMBL" id="VNWL01000016">
    <property type="protein sequence ID" value="TXK03221.1"/>
    <property type="molecule type" value="Genomic_DNA"/>
</dbReference>
<dbReference type="RefSeq" id="WP_119639796.1">
    <property type="nucleotide sequence ID" value="NZ_QXFJ01000017.1"/>
</dbReference>
<dbReference type="Gene3D" id="1.10.1040.10">
    <property type="entry name" value="N-(1-d-carboxylethyl)-l-norvaline Dehydrogenase, domain 2"/>
    <property type="match status" value="1"/>
</dbReference>
<evidence type="ECO:0000313" key="14">
    <source>
        <dbReference type="EMBL" id="TXK03221.1"/>
    </source>
</evidence>
<organism evidence="13 15">
    <name type="scientific">Flagellimonas aequoris</name>
    <dbReference type="NCBI Taxonomy" id="2306997"/>
    <lineage>
        <taxon>Bacteria</taxon>
        <taxon>Pseudomonadati</taxon>
        <taxon>Bacteroidota</taxon>
        <taxon>Flavobacteriia</taxon>
        <taxon>Flavobacteriales</taxon>
        <taxon>Flavobacteriaceae</taxon>
        <taxon>Flagellimonas</taxon>
    </lineage>
</organism>
<dbReference type="SUPFAM" id="SSF48179">
    <property type="entry name" value="6-phosphogluconate dehydrogenase C-terminal domain-like"/>
    <property type="match status" value="1"/>
</dbReference>
<evidence type="ECO:0000256" key="10">
    <source>
        <dbReference type="RuleBase" id="RU362068"/>
    </source>
</evidence>
<protein>
    <recommendedName>
        <fullName evidence="5 10">2-dehydropantoate 2-reductase</fullName>
        <ecNumber evidence="4 10">1.1.1.169</ecNumber>
    </recommendedName>
    <alternativeName>
        <fullName evidence="8 10">Ketopantoate reductase</fullName>
    </alternativeName>
</protein>
<dbReference type="PANTHER" id="PTHR21708">
    <property type="entry name" value="PROBABLE 2-DEHYDROPANTOATE 2-REDUCTASE"/>
    <property type="match status" value="1"/>
</dbReference>
<dbReference type="InterPro" id="IPR008927">
    <property type="entry name" value="6-PGluconate_DH-like_C_sf"/>
</dbReference>
<dbReference type="Gene3D" id="3.40.50.720">
    <property type="entry name" value="NAD(P)-binding Rossmann-like Domain"/>
    <property type="match status" value="1"/>
</dbReference>
<dbReference type="InterPro" id="IPR036291">
    <property type="entry name" value="NAD(P)-bd_dom_sf"/>
</dbReference>
<evidence type="ECO:0000256" key="3">
    <source>
        <dbReference type="ARBA" id="ARBA00007870"/>
    </source>
</evidence>
<gene>
    <name evidence="13" type="ORF">D2U88_07795</name>
    <name evidence="14" type="ORF">FQ019_07730</name>
</gene>
<evidence type="ECO:0000313" key="15">
    <source>
        <dbReference type="Proteomes" id="UP000284189"/>
    </source>
</evidence>
<dbReference type="InterPro" id="IPR013328">
    <property type="entry name" value="6PGD_dom2"/>
</dbReference>
<comment type="caution">
    <text evidence="13">The sequence shown here is derived from an EMBL/GenBank/DDBJ whole genome shotgun (WGS) entry which is preliminary data.</text>
</comment>
<reference evidence="13 15" key="1">
    <citation type="submission" date="2018-08" db="EMBL/GenBank/DDBJ databases">
        <title>Proposal of Muricauda 72 sp.nov. and Muricauda NH166 sp.nov., isolated from seawater.</title>
        <authorList>
            <person name="Cheng H."/>
            <person name="Wu Y.-H."/>
            <person name="Guo L.-L."/>
            <person name="Xu X.-W."/>
        </authorList>
    </citation>
    <scope>NUCLEOTIDE SEQUENCE [LARGE SCALE GENOMIC DNA]</scope>
    <source>
        <strain evidence="13 15">NH166</strain>
    </source>
</reference>
<sequence length="310" mass="34508">MNILVYGVGGIGGYFGGKLALTDHHVTFLARGKHFEAIHENGLLVKSWQGDFTVRPNMITDDVASIGVPDLVLLGVKSWQIPEAIGHLRPHLLPHTVILPLQNGVDNTQRITKLLTSGHVLAGCCNLISYIEAPGIIRHAHFIPSITFGEVDDTLTQRVLEVKELFEEAGIANNIAFDIEKELWKKFLFICPISGVGALTRLEINTICAAPYLFKMVRDAAYEILELARTMGIALSQRDVERTLETLKSQEHMSTTSMQRDIIHGRPSELEHLTGYVVHQAKKRGIFAPTNELIYECLLPSELKVRRSSD</sequence>
<dbReference type="EMBL" id="QXFJ01000017">
    <property type="protein sequence ID" value="RIV71656.1"/>
    <property type="molecule type" value="Genomic_DNA"/>
</dbReference>
<dbReference type="GO" id="GO:0005737">
    <property type="term" value="C:cytoplasm"/>
    <property type="evidence" value="ECO:0007669"/>
    <property type="project" value="TreeGrafter"/>
</dbReference>
<comment type="similarity">
    <text evidence="3 10">Belongs to the ketopantoate reductase family.</text>
</comment>
<dbReference type="InterPro" id="IPR003710">
    <property type="entry name" value="ApbA"/>
</dbReference>
<evidence type="ECO:0000313" key="13">
    <source>
        <dbReference type="EMBL" id="RIV71656.1"/>
    </source>
</evidence>
<evidence type="ECO:0000256" key="9">
    <source>
        <dbReference type="ARBA" id="ARBA00048793"/>
    </source>
</evidence>
<evidence type="ECO:0000259" key="11">
    <source>
        <dbReference type="Pfam" id="PF02558"/>
    </source>
</evidence>
<dbReference type="Pfam" id="PF08546">
    <property type="entry name" value="ApbA_C"/>
    <property type="match status" value="1"/>
</dbReference>
<dbReference type="OrthoDB" id="9796561at2"/>
<proteinExistence type="inferred from homology"/>
<dbReference type="Proteomes" id="UP000284189">
    <property type="component" value="Unassembled WGS sequence"/>
</dbReference>
<dbReference type="AlphaFoldDB" id="A0A418N9J6"/>
<dbReference type="FunFam" id="3.40.50.720:FF:000307">
    <property type="entry name" value="2-dehydropantoate 2-reductase"/>
    <property type="match status" value="1"/>
</dbReference>
<evidence type="ECO:0000256" key="6">
    <source>
        <dbReference type="ARBA" id="ARBA00022857"/>
    </source>
</evidence>
<dbReference type="Proteomes" id="UP000321528">
    <property type="component" value="Unassembled WGS sequence"/>
</dbReference>
<comment type="catalytic activity">
    <reaction evidence="9 10">
        <text>(R)-pantoate + NADP(+) = 2-dehydropantoate + NADPH + H(+)</text>
        <dbReference type="Rhea" id="RHEA:16233"/>
        <dbReference type="ChEBI" id="CHEBI:11561"/>
        <dbReference type="ChEBI" id="CHEBI:15378"/>
        <dbReference type="ChEBI" id="CHEBI:15980"/>
        <dbReference type="ChEBI" id="CHEBI:57783"/>
        <dbReference type="ChEBI" id="CHEBI:58349"/>
        <dbReference type="EC" id="1.1.1.169"/>
    </reaction>
</comment>
<keyword evidence="7 10" id="KW-0560">Oxidoreductase</keyword>
<dbReference type="GO" id="GO:0015940">
    <property type="term" value="P:pantothenate biosynthetic process"/>
    <property type="evidence" value="ECO:0007669"/>
    <property type="project" value="UniProtKB-UniPathway"/>
</dbReference>
<reference evidence="14 16" key="2">
    <citation type="submission" date="2019-07" db="EMBL/GenBank/DDBJ databases">
        <title>Draft genome of two Muricauda strains isolated from deep sea.</title>
        <authorList>
            <person name="Sun C."/>
        </authorList>
    </citation>
    <scope>NUCLEOTIDE SEQUENCE [LARGE SCALE GENOMIC DNA]</scope>
    <source>
        <strain evidence="14 16">NH166</strain>
    </source>
</reference>
<evidence type="ECO:0000259" key="12">
    <source>
        <dbReference type="Pfam" id="PF08546"/>
    </source>
</evidence>
<feature type="domain" description="Ketopantoate reductase C-terminal" evidence="12">
    <location>
        <begin position="178"/>
        <end position="298"/>
    </location>
</feature>
<dbReference type="UniPathway" id="UPA00028">
    <property type="reaction ID" value="UER00004"/>
</dbReference>
<evidence type="ECO:0000256" key="5">
    <source>
        <dbReference type="ARBA" id="ARBA00019465"/>
    </source>
</evidence>
<comment type="function">
    <text evidence="1 10">Catalyzes the NADPH-dependent reduction of ketopantoate into pantoic acid.</text>
</comment>
<evidence type="ECO:0000256" key="1">
    <source>
        <dbReference type="ARBA" id="ARBA00002919"/>
    </source>
</evidence>
<dbReference type="NCBIfam" id="TIGR00745">
    <property type="entry name" value="apbA_panE"/>
    <property type="match status" value="1"/>
</dbReference>
<dbReference type="Pfam" id="PF02558">
    <property type="entry name" value="ApbA"/>
    <property type="match status" value="1"/>
</dbReference>
<evidence type="ECO:0000313" key="16">
    <source>
        <dbReference type="Proteomes" id="UP000321528"/>
    </source>
</evidence>
<dbReference type="InterPro" id="IPR013332">
    <property type="entry name" value="KPR_N"/>
</dbReference>
<name>A0A418N9J6_9FLAO</name>
<dbReference type="FunFam" id="1.10.1040.10:FF:000017">
    <property type="entry name" value="2-dehydropantoate 2-reductase"/>
    <property type="match status" value="1"/>
</dbReference>
<keyword evidence="10" id="KW-0566">Pantothenate biosynthesis</keyword>
<feature type="domain" description="Ketopantoate reductase N-terminal" evidence="11">
    <location>
        <begin position="3"/>
        <end position="152"/>
    </location>
</feature>
<evidence type="ECO:0000256" key="2">
    <source>
        <dbReference type="ARBA" id="ARBA00004994"/>
    </source>
</evidence>
<keyword evidence="6 10" id="KW-0521">NADP</keyword>